<evidence type="ECO:0000313" key="2">
    <source>
        <dbReference type="Proteomes" id="UP000324222"/>
    </source>
</evidence>
<organism evidence="1 2">
    <name type="scientific">Portunus trituberculatus</name>
    <name type="common">Swimming crab</name>
    <name type="synonym">Neptunus trituberculatus</name>
    <dbReference type="NCBI Taxonomy" id="210409"/>
    <lineage>
        <taxon>Eukaryota</taxon>
        <taxon>Metazoa</taxon>
        <taxon>Ecdysozoa</taxon>
        <taxon>Arthropoda</taxon>
        <taxon>Crustacea</taxon>
        <taxon>Multicrustacea</taxon>
        <taxon>Malacostraca</taxon>
        <taxon>Eumalacostraca</taxon>
        <taxon>Eucarida</taxon>
        <taxon>Decapoda</taxon>
        <taxon>Pleocyemata</taxon>
        <taxon>Brachyura</taxon>
        <taxon>Eubrachyura</taxon>
        <taxon>Portunoidea</taxon>
        <taxon>Portunidae</taxon>
        <taxon>Portuninae</taxon>
        <taxon>Portunus</taxon>
    </lineage>
</organism>
<dbReference type="AlphaFoldDB" id="A0A5B7FG89"/>
<sequence>MVVRVTVQVVGGADGDCGWVTCRDLFSSPFTQYCGLMYSFSPRPSRPLLPLPLLPSHLCVRQPVPPHTPNQRCIV</sequence>
<dbReference type="Proteomes" id="UP000324222">
    <property type="component" value="Unassembled WGS sequence"/>
</dbReference>
<proteinExistence type="predicted"/>
<reference evidence="1 2" key="1">
    <citation type="submission" date="2019-05" db="EMBL/GenBank/DDBJ databases">
        <title>Another draft genome of Portunus trituberculatus and its Hox gene families provides insights of decapod evolution.</title>
        <authorList>
            <person name="Jeong J.-H."/>
            <person name="Song I."/>
            <person name="Kim S."/>
            <person name="Choi T."/>
            <person name="Kim D."/>
            <person name="Ryu S."/>
            <person name="Kim W."/>
        </authorList>
    </citation>
    <scope>NUCLEOTIDE SEQUENCE [LARGE SCALE GENOMIC DNA]</scope>
    <source>
        <tissue evidence="1">Muscle</tissue>
    </source>
</reference>
<gene>
    <name evidence="1" type="ORF">E2C01_038211</name>
</gene>
<comment type="caution">
    <text evidence="1">The sequence shown here is derived from an EMBL/GenBank/DDBJ whole genome shotgun (WGS) entry which is preliminary data.</text>
</comment>
<keyword evidence="2" id="KW-1185">Reference proteome</keyword>
<name>A0A5B7FG89_PORTR</name>
<protein>
    <submittedName>
        <fullName evidence="1">Uncharacterized protein</fullName>
    </submittedName>
</protein>
<accession>A0A5B7FG89</accession>
<evidence type="ECO:0000313" key="1">
    <source>
        <dbReference type="EMBL" id="MPC44537.1"/>
    </source>
</evidence>
<dbReference type="EMBL" id="VSRR010006332">
    <property type="protein sequence ID" value="MPC44537.1"/>
    <property type="molecule type" value="Genomic_DNA"/>
</dbReference>